<evidence type="ECO:0000256" key="1">
    <source>
        <dbReference type="ARBA" id="ARBA00022737"/>
    </source>
</evidence>
<dbReference type="Proteomes" id="UP000887568">
    <property type="component" value="Unplaced"/>
</dbReference>
<dbReference type="InterPro" id="IPR032675">
    <property type="entry name" value="LRR_dom_sf"/>
</dbReference>
<dbReference type="OMA" id="NTQEWER"/>
<dbReference type="InterPro" id="IPR001611">
    <property type="entry name" value="Leu-rich_rpt"/>
</dbReference>
<feature type="region of interest" description="Disordered" evidence="2">
    <location>
        <begin position="255"/>
        <end position="313"/>
    </location>
</feature>
<dbReference type="PANTHER" id="PTHR24111">
    <property type="entry name" value="LEUCINE-RICH REPEAT-CONTAINING PROTEIN 34"/>
    <property type="match status" value="1"/>
</dbReference>
<accession>A0A914BA13</accession>
<feature type="compositionally biased region" description="Low complexity" evidence="2">
    <location>
        <begin position="261"/>
        <end position="277"/>
    </location>
</feature>
<dbReference type="Gene3D" id="3.80.10.10">
    <property type="entry name" value="Ribonuclease Inhibitor"/>
    <property type="match status" value="2"/>
</dbReference>
<dbReference type="Pfam" id="PF13516">
    <property type="entry name" value="LRR_6"/>
    <property type="match status" value="2"/>
</dbReference>
<evidence type="ECO:0000313" key="3">
    <source>
        <dbReference type="EnsemblMetazoa" id="XP_038072834.1"/>
    </source>
</evidence>
<dbReference type="PANTHER" id="PTHR24111:SF3">
    <property type="entry name" value="LEUCINE-RICH REPEAT-CONTAINING PROTEIN 73"/>
    <property type="match status" value="1"/>
</dbReference>
<dbReference type="RefSeq" id="XP_038072834.1">
    <property type="nucleotide sequence ID" value="XM_038216906.1"/>
</dbReference>
<protein>
    <recommendedName>
        <fullName evidence="5">Leucine-rich repeat-containing protein 73</fullName>
    </recommendedName>
</protein>
<proteinExistence type="predicted"/>
<keyword evidence="4" id="KW-1185">Reference proteome</keyword>
<dbReference type="GeneID" id="119741190"/>
<dbReference type="InterPro" id="IPR052201">
    <property type="entry name" value="LRR-containing_regulator"/>
</dbReference>
<dbReference type="SUPFAM" id="SSF52047">
    <property type="entry name" value="RNI-like"/>
    <property type="match status" value="1"/>
</dbReference>
<dbReference type="OrthoDB" id="120976at2759"/>
<dbReference type="SMART" id="SM00368">
    <property type="entry name" value="LRR_RI"/>
    <property type="match status" value="4"/>
</dbReference>
<feature type="compositionally biased region" description="Basic residues" evidence="2">
    <location>
        <begin position="284"/>
        <end position="293"/>
    </location>
</feature>
<dbReference type="EnsemblMetazoa" id="XM_038216906.1">
    <property type="protein sequence ID" value="XP_038072834.1"/>
    <property type="gene ID" value="LOC119741190"/>
</dbReference>
<name>A0A914BA13_PATMI</name>
<evidence type="ECO:0000313" key="4">
    <source>
        <dbReference type="Proteomes" id="UP000887568"/>
    </source>
</evidence>
<sequence>MLLGTVQMSGENLSSTDARDISESLRQDSIKLLSLRGCRMADRHYRRMVDAVAGCKSISQLNLNLGVVCSRERVRLLASALTTNKSLTGLFLHGSPLGDDGLALLIDSLSQHPGLTSLDLGDCRLGDRGIQMLCRLLPAKGTRPGLKELTLSANPAVTPMGWAYLAVAISSDSCLRVLNVDYNRLGDTGVSMLAVSAASCKTLEVLDLESVGASDQGAKVLLTLLSGFSRALTDVVVKDNNINTDIERELAQRLGQDHISADSSSSDSEQSADDAPSPGGTGRYRLKLKKRSGRGGSADGVRRAVSLGNSPRDEQLRSVERTAMRLLKRTKSSEGVLLRKRRLLKQEDHLSESDLDSSEEEISLYMSNMDIERTEGNPHADTIDKTVCSLPVTSIMTSSLPQE</sequence>
<keyword evidence="1" id="KW-0677">Repeat</keyword>
<organism evidence="3 4">
    <name type="scientific">Patiria miniata</name>
    <name type="common">Bat star</name>
    <name type="synonym">Asterina miniata</name>
    <dbReference type="NCBI Taxonomy" id="46514"/>
    <lineage>
        <taxon>Eukaryota</taxon>
        <taxon>Metazoa</taxon>
        <taxon>Echinodermata</taxon>
        <taxon>Eleutherozoa</taxon>
        <taxon>Asterozoa</taxon>
        <taxon>Asteroidea</taxon>
        <taxon>Valvatacea</taxon>
        <taxon>Valvatida</taxon>
        <taxon>Asterinidae</taxon>
        <taxon>Patiria</taxon>
    </lineage>
</organism>
<evidence type="ECO:0000256" key="2">
    <source>
        <dbReference type="SAM" id="MobiDB-lite"/>
    </source>
</evidence>
<dbReference type="AlphaFoldDB" id="A0A914BA13"/>
<evidence type="ECO:0008006" key="5">
    <source>
        <dbReference type="Google" id="ProtNLM"/>
    </source>
</evidence>
<reference evidence="3" key="1">
    <citation type="submission" date="2022-11" db="UniProtKB">
        <authorList>
            <consortium name="EnsemblMetazoa"/>
        </authorList>
    </citation>
    <scope>IDENTIFICATION</scope>
</reference>